<dbReference type="InterPro" id="IPR000891">
    <property type="entry name" value="PYR_CT"/>
</dbReference>
<name>A0A7Y7WG68_9PSED</name>
<dbReference type="GO" id="GO:0009098">
    <property type="term" value="P:L-leucine biosynthetic process"/>
    <property type="evidence" value="ECO:0007669"/>
    <property type="project" value="TreeGrafter"/>
</dbReference>
<evidence type="ECO:0000259" key="2">
    <source>
        <dbReference type="PROSITE" id="PS50991"/>
    </source>
</evidence>
<keyword evidence="1" id="KW-0464">Manganese</keyword>
<dbReference type="PANTHER" id="PTHR10277">
    <property type="entry name" value="HOMOCITRATE SYNTHASE-RELATED"/>
    <property type="match status" value="1"/>
</dbReference>
<proteinExistence type="predicted"/>
<protein>
    <submittedName>
        <fullName evidence="3">Homocitrate synthase</fullName>
    </submittedName>
</protein>
<dbReference type="SUPFAM" id="SSF51569">
    <property type="entry name" value="Aldolase"/>
    <property type="match status" value="1"/>
</dbReference>
<evidence type="ECO:0000256" key="1">
    <source>
        <dbReference type="ARBA" id="ARBA00023211"/>
    </source>
</evidence>
<feature type="domain" description="Pyruvate carboxyltransferase" evidence="2">
    <location>
        <begin position="207"/>
        <end position="318"/>
    </location>
</feature>
<reference evidence="3 4" key="1">
    <citation type="submission" date="2020-04" db="EMBL/GenBank/DDBJ databases">
        <title>Molecular characterization of pseudomonads from Agaricus bisporus reveal novel blotch 2 pathogens in Western Europe.</title>
        <authorList>
            <person name="Taparia T."/>
            <person name="Krijger M."/>
            <person name="Haynes E."/>
            <person name="Elpinstone J.G."/>
            <person name="Noble R."/>
            <person name="Van Der Wolf J."/>
        </authorList>
    </citation>
    <scope>NUCLEOTIDE SEQUENCE [LARGE SCALE GENOMIC DNA]</scope>
    <source>
        <strain evidence="3 4">F1001</strain>
    </source>
</reference>
<dbReference type="Pfam" id="PF00682">
    <property type="entry name" value="HMGL-like"/>
    <property type="match status" value="1"/>
</dbReference>
<dbReference type="CDD" id="cd03174">
    <property type="entry name" value="DRE_TIM_metallolyase"/>
    <property type="match status" value="1"/>
</dbReference>
<dbReference type="AlphaFoldDB" id="A0A7Y7WG68"/>
<dbReference type="PANTHER" id="PTHR10277:SF9">
    <property type="entry name" value="2-ISOPROPYLMALATE SYNTHASE 1, CHLOROPLASTIC-RELATED"/>
    <property type="match status" value="1"/>
</dbReference>
<accession>A0A7Y7WG68</accession>
<dbReference type="PROSITE" id="PS50991">
    <property type="entry name" value="PYR_CT"/>
    <property type="match status" value="1"/>
</dbReference>
<evidence type="ECO:0000313" key="4">
    <source>
        <dbReference type="Proteomes" id="UP000582981"/>
    </source>
</evidence>
<dbReference type="RefSeq" id="WP_177144888.1">
    <property type="nucleotide sequence ID" value="NZ_JACAPU010000024.1"/>
</dbReference>
<comment type="caution">
    <text evidence="3">The sequence shown here is derived from an EMBL/GenBank/DDBJ whole genome shotgun (WGS) entry which is preliminary data.</text>
</comment>
<dbReference type="Proteomes" id="UP000582981">
    <property type="component" value="Unassembled WGS sequence"/>
</dbReference>
<evidence type="ECO:0000313" key="3">
    <source>
        <dbReference type="EMBL" id="NWB48860.1"/>
    </source>
</evidence>
<organism evidence="3 4">
    <name type="scientific">Pseudomonas gingeri</name>
    <dbReference type="NCBI Taxonomy" id="117681"/>
    <lineage>
        <taxon>Bacteria</taxon>
        <taxon>Pseudomonadati</taxon>
        <taxon>Pseudomonadota</taxon>
        <taxon>Gammaproteobacteria</taxon>
        <taxon>Pseudomonadales</taxon>
        <taxon>Pseudomonadaceae</taxon>
        <taxon>Pseudomonas</taxon>
    </lineage>
</organism>
<dbReference type="InterPro" id="IPR050073">
    <property type="entry name" value="2-IPM_HCS-like"/>
</dbReference>
<gene>
    <name evidence="3" type="ORF">HX829_20460</name>
</gene>
<dbReference type="Gene3D" id="3.20.20.70">
    <property type="entry name" value="Aldolase class I"/>
    <property type="match status" value="1"/>
</dbReference>
<dbReference type="InterPro" id="IPR013785">
    <property type="entry name" value="Aldolase_TIM"/>
</dbReference>
<sequence length="470" mass="52080">MMNKLANESIASQVIPEVKFSFKSTIDLMDESLREGAERATVPPSIEDKCDLAEAIIRTGVRTLVVGMFPDVPHNIELLRQLVARQQAGRIAADARFMVISHVGITFEQSLTVLNELAEGGMPLKTVWLIAIHSVSDQQIQHLFPTILRKDPAAGFDSTLWNSHSVDTRRELNLAWLDEFLPTLSRYQGGGVMVGLLDTFRACHSHLINTVDLVARHGVGQIRLVDTAGTCLPHQVQGFVGELVERFPAIRFYGHFHDDFGMATANALMGLSLGLQGVDVSVGGFANRAGHPPLAEVAVALKKLYGVELSGFDYQSLFALSRLTERLYGLMENPAQAITGVITHSIQSGIRTELLNSAPTIFDILDPSEIGSSLVRMFGVRSGRDGLLRFLRQTDLLLEHDLEATPELADRLYPLIEAEWRRRSATAHTQLRGCIEKYQNVLQQSFFTEQDLAVWLQENLAPMTKESETL</sequence>
<dbReference type="EMBL" id="JACAPU010000024">
    <property type="protein sequence ID" value="NWB48860.1"/>
    <property type="molecule type" value="Genomic_DNA"/>
</dbReference>
<dbReference type="GO" id="GO:0003852">
    <property type="term" value="F:2-isopropylmalate synthase activity"/>
    <property type="evidence" value="ECO:0007669"/>
    <property type="project" value="TreeGrafter"/>
</dbReference>